<accession>A0A015L955</accession>
<dbReference type="Gene3D" id="3.90.320.10">
    <property type="match status" value="1"/>
</dbReference>
<reference evidence="2 3" key="1">
    <citation type="submission" date="2014-02" db="EMBL/GenBank/DDBJ databases">
        <title>Single nucleus genome sequencing reveals high similarity among nuclei of an endomycorrhizal fungus.</title>
        <authorList>
            <person name="Lin K."/>
            <person name="Geurts R."/>
            <person name="Zhang Z."/>
            <person name="Limpens E."/>
            <person name="Saunders D.G."/>
            <person name="Mu D."/>
            <person name="Pang E."/>
            <person name="Cao H."/>
            <person name="Cha H."/>
            <person name="Lin T."/>
            <person name="Zhou Q."/>
            <person name="Shang Y."/>
            <person name="Li Y."/>
            <person name="Ivanov S."/>
            <person name="Sharma T."/>
            <person name="Velzen R.V."/>
            <person name="Ruijter N.D."/>
            <person name="Aanen D.K."/>
            <person name="Win J."/>
            <person name="Kamoun S."/>
            <person name="Bisseling T."/>
            <person name="Huang S."/>
        </authorList>
    </citation>
    <scope>NUCLEOTIDE SEQUENCE [LARGE SCALE GENOMIC DNA]</scope>
    <source>
        <strain evidence="3">DAOM197198w</strain>
    </source>
</reference>
<dbReference type="Pfam" id="PF01930">
    <property type="entry name" value="Cas_Cas4"/>
    <property type="match status" value="1"/>
</dbReference>
<dbReference type="Proteomes" id="UP000022910">
    <property type="component" value="Unassembled WGS sequence"/>
</dbReference>
<dbReference type="InterPro" id="IPR011604">
    <property type="entry name" value="PDDEXK-like_dom_sf"/>
</dbReference>
<dbReference type="AlphaFoldDB" id="A0A015L955"/>
<gene>
    <name evidence="2" type="ORF">RirG_035420</name>
</gene>
<keyword evidence="3" id="KW-1185">Reference proteome</keyword>
<proteinExistence type="predicted"/>
<evidence type="ECO:0000259" key="1">
    <source>
        <dbReference type="Pfam" id="PF01930"/>
    </source>
</evidence>
<dbReference type="EMBL" id="JEMT01012308">
    <property type="protein sequence ID" value="EXX76194.1"/>
    <property type="molecule type" value="Genomic_DNA"/>
</dbReference>
<organism evidence="2 3">
    <name type="scientific">Rhizophagus irregularis (strain DAOM 197198w)</name>
    <name type="common">Glomus intraradices</name>
    <dbReference type="NCBI Taxonomy" id="1432141"/>
    <lineage>
        <taxon>Eukaryota</taxon>
        <taxon>Fungi</taxon>
        <taxon>Fungi incertae sedis</taxon>
        <taxon>Mucoromycota</taxon>
        <taxon>Glomeromycotina</taxon>
        <taxon>Glomeromycetes</taxon>
        <taxon>Glomerales</taxon>
        <taxon>Glomeraceae</taxon>
        <taxon>Rhizophagus</taxon>
    </lineage>
</organism>
<evidence type="ECO:0000313" key="2">
    <source>
        <dbReference type="EMBL" id="EXX76194.1"/>
    </source>
</evidence>
<feature type="domain" description="DUF83" evidence="1">
    <location>
        <begin position="77"/>
        <end position="241"/>
    </location>
</feature>
<dbReference type="InterPro" id="IPR022765">
    <property type="entry name" value="Dna2/Cas4_DUF83"/>
</dbReference>
<protein>
    <recommendedName>
        <fullName evidence="1">DUF83 domain-containing protein</fullName>
    </recommendedName>
</protein>
<dbReference type="HOGENOM" id="CLU_839763_0_0_1"/>
<sequence length="331" mass="38512">MMQKKKPLVISELSQYYFYNCDKFVRLISDKDNGNEIQNNNNGGTKKNHKTINEAMKNRGIDFELKVKNKLKNVIDCEKNVDYTMNCLKNAKNGQIFYQMKFNVPDKFYDEMQIDNIKLGAFVPDFIEVKERNSKKEIMIYDAKASKSTHISHQFQVASYAFLLEFIVKKINGLFISNTGGIYLPSSKSKTTFQLENFRLDFFLPEVNEFFRKKLPKIINAESPPWHYNSRCRTCDFVNVCRKDAKGTISMIPYLSLAEAENLKTFISDGKSDDDIEDIAKVIKKLEIGSENFSSSEKDINRRIKHIVKYDKRLEKRSPYLKAKETNQAQV</sequence>
<evidence type="ECO:0000313" key="3">
    <source>
        <dbReference type="Proteomes" id="UP000022910"/>
    </source>
</evidence>
<dbReference type="OrthoDB" id="2363626at2759"/>
<comment type="caution">
    <text evidence="2">The sequence shown here is derived from an EMBL/GenBank/DDBJ whole genome shotgun (WGS) entry which is preliminary data.</text>
</comment>
<name>A0A015L955_RHIIW</name>